<dbReference type="VEuPathDB" id="FungiDB:ASPBRDRAFT_35369"/>
<feature type="transmembrane region" description="Helical" evidence="3">
    <location>
        <begin position="23"/>
        <end position="44"/>
    </location>
</feature>
<dbReference type="OrthoDB" id="410267at2759"/>
<dbReference type="InterPro" id="IPR050327">
    <property type="entry name" value="Proton-linked_MCT"/>
</dbReference>
<accession>A0A1L9U383</accession>
<dbReference type="EMBL" id="KV878701">
    <property type="protein sequence ID" value="OJJ66137.1"/>
    <property type="molecule type" value="Genomic_DNA"/>
</dbReference>
<feature type="domain" description="Major facilitator superfamily (MFS) profile" evidence="4">
    <location>
        <begin position="22"/>
        <end position="184"/>
    </location>
</feature>
<evidence type="ECO:0000256" key="3">
    <source>
        <dbReference type="SAM" id="Phobius"/>
    </source>
</evidence>
<evidence type="ECO:0000313" key="5">
    <source>
        <dbReference type="EMBL" id="OJJ66137.1"/>
    </source>
</evidence>
<dbReference type="InterPro" id="IPR036259">
    <property type="entry name" value="MFS_trans_sf"/>
</dbReference>
<dbReference type="RefSeq" id="XP_067473387.1">
    <property type="nucleotide sequence ID" value="XM_067623339.1"/>
</dbReference>
<comment type="similarity">
    <text evidence="2">Belongs to the major facilitator superfamily. Monocarboxylate porter (TC 2.A.1.13) family.</text>
</comment>
<gene>
    <name evidence="5" type="ORF">ASPBRDRAFT_35369</name>
</gene>
<dbReference type="GO" id="GO:0016020">
    <property type="term" value="C:membrane"/>
    <property type="evidence" value="ECO:0007669"/>
    <property type="project" value="UniProtKB-SubCell"/>
</dbReference>
<name>A0A1L9U383_ASPBC</name>
<keyword evidence="6" id="KW-1185">Reference proteome</keyword>
<keyword evidence="3" id="KW-1133">Transmembrane helix</keyword>
<comment type="subcellular location">
    <subcellularLocation>
        <location evidence="1">Membrane</location>
        <topology evidence="1">Multi-pass membrane protein</topology>
    </subcellularLocation>
</comment>
<dbReference type="PANTHER" id="PTHR11360">
    <property type="entry name" value="MONOCARBOXYLATE TRANSPORTER"/>
    <property type="match status" value="1"/>
</dbReference>
<evidence type="ECO:0000259" key="4">
    <source>
        <dbReference type="PROSITE" id="PS50850"/>
    </source>
</evidence>
<dbReference type="GO" id="GO:0022857">
    <property type="term" value="F:transmembrane transporter activity"/>
    <property type="evidence" value="ECO:0007669"/>
    <property type="project" value="InterPro"/>
</dbReference>
<dbReference type="SUPFAM" id="SSF103473">
    <property type="entry name" value="MFS general substrate transporter"/>
    <property type="match status" value="1"/>
</dbReference>
<dbReference type="InterPro" id="IPR020846">
    <property type="entry name" value="MFS_dom"/>
</dbReference>
<feature type="transmembrane region" description="Helical" evidence="3">
    <location>
        <begin position="151"/>
        <end position="170"/>
    </location>
</feature>
<evidence type="ECO:0000313" key="6">
    <source>
        <dbReference type="Proteomes" id="UP000184499"/>
    </source>
</evidence>
<feature type="transmembrane region" description="Helical" evidence="3">
    <location>
        <begin position="56"/>
        <end position="74"/>
    </location>
</feature>
<feature type="transmembrane region" description="Helical" evidence="3">
    <location>
        <begin position="114"/>
        <end position="139"/>
    </location>
</feature>
<dbReference type="Gene3D" id="1.20.1250.20">
    <property type="entry name" value="MFS general substrate transporter like domains"/>
    <property type="match status" value="1"/>
</dbReference>
<keyword evidence="3" id="KW-0472">Membrane</keyword>
<organism evidence="5 6">
    <name type="scientific">Aspergillus brasiliensis (strain CBS 101740 / IMI 381727 / IBT 21946)</name>
    <dbReference type="NCBI Taxonomy" id="767769"/>
    <lineage>
        <taxon>Eukaryota</taxon>
        <taxon>Fungi</taxon>
        <taxon>Dikarya</taxon>
        <taxon>Ascomycota</taxon>
        <taxon>Pezizomycotina</taxon>
        <taxon>Eurotiomycetes</taxon>
        <taxon>Eurotiomycetidae</taxon>
        <taxon>Eurotiales</taxon>
        <taxon>Aspergillaceae</taxon>
        <taxon>Aspergillus</taxon>
        <taxon>Aspergillus subgen. Circumdati</taxon>
    </lineage>
</organism>
<dbReference type="Pfam" id="PF07690">
    <property type="entry name" value="MFS_1"/>
    <property type="match status" value="1"/>
</dbReference>
<dbReference type="OMA" id="WNWRARI"/>
<dbReference type="PROSITE" id="PS50850">
    <property type="entry name" value="MFS"/>
    <property type="match status" value="1"/>
</dbReference>
<sequence length="184" mass="19844">MVDKSSDDPGALVDFRALRVKKYAATTIAVFLVEFAVFIPITCISSYRIRVGLDRTLAYALSIFLNLVAVPGRFLPGLVADRLGRFNVFVVTSVVCAAFTLALWLTLRANMAAIVCYAVLFGFWSGAAISFSPVCISQVCQMEDLGKRSGTTFTVVSVGILTGIPIAGAIQQQNREEHGGPDCR</sequence>
<feature type="transmembrane region" description="Helical" evidence="3">
    <location>
        <begin position="86"/>
        <end position="107"/>
    </location>
</feature>
<dbReference type="GeneID" id="93575827"/>
<dbReference type="Proteomes" id="UP000184499">
    <property type="component" value="Unassembled WGS sequence"/>
</dbReference>
<protein>
    <recommendedName>
        <fullName evidence="4">Major facilitator superfamily (MFS) profile domain-containing protein</fullName>
    </recommendedName>
</protein>
<dbReference type="InterPro" id="IPR011701">
    <property type="entry name" value="MFS"/>
</dbReference>
<reference evidence="6" key="1">
    <citation type="journal article" date="2017" name="Genome Biol.">
        <title>Comparative genomics reveals high biological diversity and specific adaptations in the industrially and medically important fungal genus Aspergillus.</title>
        <authorList>
            <person name="de Vries R.P."/>
            <person name="Riley R."/>
            <person name="Wiebenga A."/>
            <person name="Aguilar-Osorio G."/>
            <person name="Amillis S."/>
            <person name="Uchima C.A."/>
            <person name="Anderluh G."/>
            <person name="Asadollahi M."/>
            <person name="Askin M."/>
            <person name="Barry K."/>
            <person name="Battaglia E."/>
            <person name="Bayram O."/>
            <person name="Benocci T."/>
            <person name="Braus-Stromeyer S.A."/>
            <person name="Caldana C."/>
            <person name="Canovas D."/>
            <person name="Cerqueira G.C."/>
            <person name="Chen F."/>
            <person name="Chen W."/>
            <person name="Choi C."/>
            <person name="Clum A."/>
            <person name="Dos Santos R.A."/>
            <person name="Damasio A.R."/>
            <person name="Diallinas G."/>
            <person name="Emri T."/>
            <person name="Fekete E."/>
            <person name="Flipphi M."/>
            <person name="Freyberg S."/>
            <person name="Gallo A."/>
            <person name="Gournas C."/>
            <person name="Habgood R."/>
            <person name="Hainaut M."/>
            <person name="Harispe M.L."/>
            <person name="Henrissat B."/>
            <person name="Hilden K.S."/>
            <person name="Hope R."/>
            <person name="Hossain A."/>
            <person name="Karabika E."/>
            <person name="Karaffa L."/>
            <person name="Karanyi Z."/>
            <person name="Krasevec N."/>
            <person name="Kuo A."/>
            <person name="Kusch H."/>
            <person name="LaButti K."/>
            <person name="Lagendijk E.L."/>
            <person name="Lapidus A."/>
            <person name="Levasseur A."/>
            <person name="Lindquist E."/>
            <person name="Lipzen A."/>
            <person name="Logrieco A.F."/>
            <person name="MacCabe A."/>
            <person name="Maekelae M.R."/>
            <person name="Malavazi I."/>
            <person name="Melin P."/>
            <person name="Meyer V."/>
            <person name="Mielnichuk N."/>
            <person name="Miskei M."/>
            <person name="Molnar A.P."/>
            <person name="Mule G."/>
            <person name="Ngan C.Y."/>
            <person name="Orejas M."/>
            <person name="Orosz E."/>
            <person name="Ouedraogo J.P."/>
            <person name="Overkamp K.M."/>
            <person name="Park H.-S."/>
            <person name="Perrone G."/>
            <person name="Piumi F."/>
            <person name="Punt P.J."/>
            <person name="Ram A.F."/>
            <person name="Ramon A."/>
            <person name="Rauscher S."/>
            <person name="Record E."/>
            <person name="Riano-Pachon D.M."/>
            <person name="Robert V."/>
            <person name="Roehrig J."/>
            <person name="Ruller R."/>
            <person name="Salamov A."/>
            <person name="Salih N.S."/>
            <person name="Samson R.A."/>
            <person name="Sandor E."/>
            <person name="Sanguinetti M."/>
            <person name="Schuetze T."/>
            <person name="Sepcic K."/>
            <person name="Shelest E."/>
            <person name="Sherlock G."/>
            <person name="Sophianopoulou V."/>
            <person name="Squina F.M."/>
            <person name="Sun H."/>
            <person name="Susca A."/>
            <person name="Todd R.B."/>
            <person name="Tsang A."/>
            <person name="Unkles S.E."/>
            <person name="van de Wiele N."/>
            <person name="van Rossen-Uffink D."/>
            <person name="Oliveira J.V."/>
            <person name="Vesth T.C."/>
            <person name="Visser J."/>
            <person name="Yu J.-H."/>
            <person name="Zhou M."/>
            <person name="Andersen M.R."/>
            <person name="Archer D.B."/>
            <person name="Baker S.E."/>
            <person name="Benoit I."/>
            <person name="Brakhage A.A."/>
            <person name="Braus G.H."/>
            <person name="Fischer R."/>
            <person name="Frisvad J.C."/>
            <person name="Goldman G.H."/>
            <person name="Houbraken J."/>
            <person name="Oakley B."/>
            <person name="Pocsi I."/>
            <person name="Scazzocchio C."/>
            <person name="Seiboth B."/>
            <person name="vanKuyk P.A."/>
            <person name="Wortman J."/>
            <person name="Dyer P.S."/>
            <person name="Grigoriev I.V."/>
        </authorList>
    </citation>
    <scope>NUCLEOTIDE SEQUENCE [LARGE SCALE GENOMIC DNA]</scope>
    <source>
        <strain evidence="6">CBS 101740 / IMI 381727 / IBT 21946</strain>
    </source>
</reference>
<evidence type="ECO:0000256" key="1">
    <source>
        <dbReference type="ARBA" id="ARBA00004141"/>
    </source>
</evidence>
<evidence type="ECO:0000256" key="2">
    <source>
        <dbReference type="ARBA" id="ARBA00006727"/>
    </source>
</evidence>
<keyword evidence="3" id="KW-0812">Transmembrane</keyword>
<dbReference type="AlphaFoldDB" id="A0A1L9U383"/>
<dbReference type="PANTHER" id="PTHR11360:SF240">
    <property type="entry name" value="MONOCARBOXYLATE TRANSPORTER (EUROFUNG)-RELATED"/>
    <property type="match status" value="1"/>
</dbReference>
<proteinExistence type="inferred from homology"/>